<dbReference type="Pfam" id="PF16656">
    <property type="entry name" value="Pur_ac_phosph_N"/>
    <property type="match status" value="1"/>
</dbReference>
<dbReference type="Gene3D" id="2.60.40.380">
    <property type="entry name" value="Purple acid phosphatase-like, N-terminal"/>
    <property type="match status" value="1"/>
</dbReference>
<proteinExistence type="inferred from homology"/>
<dbReference type="EC" id="3.1.3.2" evidence="4"/>
<feature type="region of interest" description="Disordered" evidence="5">
    <location>
        <begin position="216"/>
        <end position="237"/>
    </location>
</feature>
<evidence type="ECO:0000256" key="2">
    <source>
        <dbReference type="ARBA" id="ARBA00022801"/>
    </source>
</evidence>
<comment type="caution">
    <text evidence="9">The sequence shown here is derived from an EMBL/GenBank/DDBJ whole genome shotgun (WGS) entry which is preliminary data.</text>
</comment>
<evidence type="ECO:0000256" key="4">
    <source>
        <dbReference type="RuleBase" id="RU361203"/>
    </source>
</evidence>
<dbReference type="PANTHER" id="PTHR22953">
    <property type="entry name" value="ACID PHOSPHATASE RELATED"/>
    <property type="match status" value="1"/>
</dbReference>
<comment type="similarity">
    <text evidence="4">Belongs to the metallophosphoesterase superfamily. Purple acid phosphatase family.</text>
</comment>
<dbReference type="SUPFAM" id="SSF49363">
    <property type="entry name" value="Purple acid phosphatase, N-terminal domain"/>
    <property type="match status" value="1"/>
</dbReference>
<dbReference type="GO" id="GO:0003993">
    <property type="term" value="F:acid phosphatase activity"/>
    <property type="evidence" value="ECO:0007669"/>
    <property type="project" value="UniProtKB-EC"/>
</dbReference>
<dbReference type="EMBL" id="JAFCMP010000246">
    <property type="protein sequence ID" value="KAG5182356.1"/>
    <property type="molecule type" value="Genomic_DNA"/>
</dbReference>
<feature type="domain" description="Calcineurin-like phosphoesterase" evidence="6">
    <location>
        <begin position="118"/>
        <end position="362"/>
    </location>
</feature>
<dbReference type="Pfam" id="PF14008">
    <property type="entry name" value="Metallophos_C"/>
    <property type="match status" value="1"/>
</dbReference>
<dbReference type="PANTHER" id="PTHR22953:SF153">
    <property type="entry name" value="PURPLE ACID PHOSPHATASE"/>
    <property type="match status" value="1"/>
</dbReference>
<feature type="domain" description="Purple acid phosphatase N-terminal" evidence="8">
    <location>
        <begin position="7"/>
        <end position="103"/>
    </location>
</feature>
<dbReference type="InterPro" id="IPR004843">
    <property type="entry name" value="Calcineurin-like_PHP"/>
</dbReference>
<evidence type="ECO:0000313" key="9">
    <source>
        <dbReference type="EMBL" id="KAG5182356.1"/>
    </source>
</evidence>
<evidence type="ECO:0000256" key="5">
    <source>
        <dbReference type="SAM" id="MobiDB-lite"/>
    </source>
</evidence>
<dbReference type="InterPro" id="IPR041792">
    <property type="entry name" value="MPP_PAP"/>
</dbReference>
<dbReference type="AlphaFoldDB" id="A0A835YVM8"/>
<reference evidence="9" key="1">
    <citation type="submission" date="2021-02" db="EMBL/GenBank/DDBJ databases">
        <title>First Annotated Genome of the Yellow-green Alga Tribonema minus.</title>
        <authorList>
            <person name="Mahan K.M."/>
        </authorList>
    </citation>
    <scope>NUCLEOTIDE SEQUENCE</scope>
    <source>
        <strain evidence="9">UTEX B ZZ1240</strain>
    </source>
</reference>
<dbReference type="GO" id="GO:0046872">
    <property type="term" value="F:metal ion binding"/>
    <property type="evidence" value="ECO:0007669"/>
    <property type="project" value="InterPro"/>
</dbReference>
<comment type="catalytic activity">
    <reaction evidence="4">
        <text>a phosphate monoester + H2O = an alcohol + phosphate</text>
        <dbReference type="Rhea" id="RHEA:15017"/>
        <dbReference type="ChEBI" id="CHEBI:15377"/>
        <dbReference type="ChEBI" id="CHEBI:30879"/>
        <dbReference type="ChEBI" id="CHEBI:43474"/>
        <dbReference type="ChEBI" id="CHEBI:67140"/>
        <dbReference type="EC" id="3.1.3.2"/>
    </reaction>
</comment>
<gene>
    <name evidence="9" type="ORF">JKP88DRAFT_257726</name>
</gene>
<dbReference type="OrthoDB" id="184485at2759"/>
<protein>
    <recommendedName>
        <fullName evidence="4">Purple acid phosphatase</fullName>
        <ecNumber evidence="4">3.1.3.2</ecNumber>
    </recommendedName>
</protein>
<keyword evidence="2 4" id="KW-0378">Hydrolase</keyword>
<evidence type="ECO:0000259" key="6">
    <source>
        <dbReference type="Pfam" id="PF00149"/>
    </source>
</evidence>
<dbReference type="Pfam" id="PF00149">
    <property type="entry name" value="Metallophos"/>
    <property type="match status" value="1"/>
</dbReference>
<keyword evidence="10" id="KW-1185">Reference proteome</keyword>
<dbReference type="InterPro" id="IPR015914">
    <property type="entry name" value="PAPs_N"/>
</dbReference>
<dbReference type="Gene3D" id="3.60.21.10">
    <property type="match status" value="2"/>
</dbReference>
<evidence type="ECO:0000256" key="1">
    <source>
        <dbReference type="ARBA" id="ARBA00022729"/>
    </source>
</evidence>
<evidence type="ECO:0000313" key="10">
    <source>
        <dbReference type="Proteomes" id="UP000664859"/>
    </source>
</evidence>
<accession>A0A835YVM8</accession>
<dbReference type="CDD" id="cd00839">
    <property type="entry name" value="MPP_PAPs"/>
    <property type="match status" value="1"/>
</dbReference>
<dbReference type="InterPro" id="IPR008963">
    <property type="entry name" value="Purple_acid_Pase-like_N"/>
</dbReference>
<organism evidence="9 10">
    <name type="scientific">Tribonema minus</name>
    <dbReference type="NCBI Taxonomy" id="303371"/>
    <lineage>
        <taxon>Eukaryota</taxon>
        <taxon>Sar</taxon>
        <taxon>Stramenopiles</taxon>
        <taxon>Ochrophyta</taxon>
        <taxon>PX clade</taxon>
        <taxon>Xanthophyceae</taxon>
        <taxon>Tribonematales</taxon>
        <taxon>Tribonemataceae</taxon>
        <taxon>Tribonema</taxon>
    </lineage>
</organism>
<evidence type="ECO:0000259" key="7">
    <source>
        <dbReference type="Pfam" id="PF14008"/>
    </source>
</evidence>
<keyword evidence="3" id="KW-0325">Glycoprotein</keyword>
<dbReference type="InterPro" id="IPR025733">
    <property type="entry name" value="PAPs_C"/>
</dbReference>
<keyword evidence="1" id="KW-0732">Signal</keyword>
<dbReference type="Proteomes" id="UP000664859">
    <property type="component" value="Unassembled WGS sequence"/>
</dbReference>
<evidence type="ECO:0000256" key="3">
    <source>
        <dbReference type="ARBA" id="ARBA00023180"/>
    </source>
</evidence>
<sequence length="453" mass="48759">MVNGTAPEQLHISLASPSLTAPGTHAITVSWVTHEDADSFVWYGREGDDATRVEGTSSRYTFDDAYTSPLLHRATLTGLAPGETYAYSCGDSARDRSAQRSFRVPPARGDGSAPFVLGVVGDLGQTADSAATLMHIQEEPLPLVVLHAGDLAYADCEQDRWDSYGRLAEAAAARVPWMTAAGNHEIELEPSTGLAFTAYEARYAMPAARPPVVRAPPSMSAAATGEGGDSPVGHEGSNFVDKKQIKARQAGGYACTPSEWLGRYDFGNSFYSFDVATAHVVVLNPYTPARAGSPQQRWLAADLAALDRSVTPWLIVITHCPWYNSNFAHQLESQAVAMKESMEGMIADARAALVISGHVHAYERTHPVRGWARRDGAPVYIVIGDGGNREGHARGLYAPPHWSAARDDGAFGHGRLAVANATHARWEWRRNRDGAAQLGDASWIVNPYAPGAR</sequence>
<dbReference type="SUPFAM" id="SSF56300">
    <property type="entry name" value="Metallo-dependent phosphatases"/>
    <property type="match status" value="1"/>
</dbReference>
<feature type="domain" description="Purple acid phosphatase C-terminal" evidence="7">
    <location>
        <begin position="377"/>
        <end position="435"/>
    </location>
</feature>
<dbReference type="InterPro" id="IPR039331">
    <property type="entry name" value="PAPs-like"/>
</dbReference>
<name>A0A835YVM8_9STRA</name>
<evidence type="ECO:0000259" key="8">
    <source>
        <dbReference type="Pfam" id="PF16656"/>
    </source>
</evidence>
<dbReference type="InterPro" id="IPR029052">
    <property type="entry name" value="Metallo-depent_PP-like"/>
</dbReference>